<name>A0ABR9UEN3_9CYAN</name>
<organism evidence="1 2">
    <name type="scientific">Planktothrix mougeotii LEGE 06226</name>
    <dbReference type="NCBI Taxonomy" id="1828728"/>
    <lineage>
        <taxon>Bacteria</taxon>
        <taxon>Bacillati</taxon>
        <taxon>Cyanobacteriota</taxon>
        <taxon>Cyanophyceae</taxon>
        <taxon>Oscillatoriophycideae</taxon>
        <taxon>Oscillatoriales</taxon>
        <taxon>Microcoleaceae</taxon>
        <taxon>Planktothrix</taxon>
    </lineage>
</organism>
<dbReference type="RefSeq" id="WP_193870420.1">
    <property type="nucleotide sequence ID" value="NZ_JADEWU010000042.1"/>
</dbReference>
<dbReference type="EMBL" id="JADEWU010000042">
    <property type="protein sequence ID" value="MBE9144925.1"/>
    <property type="molecule type" value="Genomic_DNA"/>
</dbReference>
<protein>
    <submittedName>
        <fullName evidence="1">Uncharacterized protein</fullName>
    </submittedName>
</protein>
<sequence length="125" mass="14684">MVAQINATITSSIVYTYTDFDGTRVDIVETVYPDGSTEQRQMWTEDNLDGTEQTHFLNTQVGRIISSAWKTSKNNKWFSNYRQLWFQRWQAECTRFNQQLDTLAFPKQYSQEEYAQAKADLGFGW</sequence>
<comment type="caution">
    <text evidence="1">The sequence shown here is derived from an EMBL/GenBank/DDBJ whole genome shotgun (WGS) entry which is preliminary data.</text>
</comment>
<evidence type="ECO:0000313" key="1">
    <source>
        <dbReference type="EMBL" id="MBE9144925.1"/>
    </source>
</evidence>
<proteinExistence type="predicted"/>
<evidence type="ECO:0000313" key="2">
    <source>
        <dbReference type="Proteomes" id="UP000640725"/>
    </source>
</evidence>
<gene>
    <name evidence="1" type="ORF">IQ236_17115</name>
</gene>
<dbReference type="Proteomes" id="UP000640725">
    <property type="component" value="Unassembled WGS sequence"/>
</dbReference>
<accession>A0ABR9UEN3</accession>
<reference evidence="1 2" key="1">
    <citation type="submission" date="2020-10" db="EMBL/GenBank/DDBJ databases">
        <authorList>
            <person name="Castelo-Branco R."/>
            <person name="Eusebio N."/>
            <person name="Adriana R."/>
            <person name="Vieira A."/>
            <person name="Brugerolle De Fraissinette N."/>
            <person name="Rezende De Castro R."/>
            <person name="Schneider M.P."/>
            <person name="Vasconcelos V."/>
            <person name="Leao P.N."/>
        </authorList>
    </citation>
    <scope>NUCLEOTIDE SEQUENCE [LARGE SCALE GENOMIC DNA]</scope>
    <source>
        <strain evidence="1 2">LEGE 06226</strain>
    </source>
</reference>
<keyword evidence="2" id="KW-1185">Reference proteome</keyword>